<dbReference type="PANTHER" id="PTHR43531:SF11">
    <property type="entry name" value="METHYL-ACCEPTING CHEMOTAXIS PROTEIN 3"/>
    <property type="match status" value="1"/>
</dbReference>
<dbReference type="InterPro" id="IPR004090">
    <property type="entry name" value="Chemotax_Me-accpt_rcpt"/>
</dbReference>
<comment type="subcellular location">
    <subcellularLocation>
        <location evidence="1">Membrane</location>
    </subcellularLocation>
</comment>
<dbReference type="Gene3D" id="6.10.340.10">
    <property type="match status" value="1"/>
</dbReference>
<dbReference type="KEGG" id="pshq:F3W81_06045"/>
<accession>A0A7L9WJ42</accession>
<keyword evidence="6" id="KW-0472">Membrane</keyword>
<dbReference type="InterPro" id="IPR051310">
    <property type="entry name" value="MCP_chemotaxis"/>
</dbReference>
<evidence type="ECO:0000256" key="1">
    <source>
        <dbReference type="ARBA" id="ARBA00004370"/>
    </source>
</evidence>
<dbReference type="Pfam" id="PF00672">
    <property type="entry name" value="HAMP"/>
    <property type="match status" value="1"/>
</dbReference>
<sequence length="485" mass="51742">MSYGRDFPQWGWIVSTGAYVEDVQAVISQLRNYALGVFGAGILLLSLLSIAIARSVTQPIHALNLRMRSMSAGDLASPIPVVDWADEIGEMAASVNSFQVGLQRTSELEEADARARSEKEKARLRAEAERDERLAREAAAERDAQLQEAQDAAERERQRLLLEDERNDNAEKQQVVVQALGHALKQLSQGDLTSMILTPFSGSYEVIRTDFNAAVASLRDALSSVVNNSNSIRIETRQINSASDELARRTERQAATLKETASAMNELVGSVRTAAKNANEANAISKDAQTNAANGSKVATLAVDAMDAIRVSSNEISKISSVIEDIAFQTNLLALNAGVEAARAGESGRGFSVVATEVRALAQRSSEAAKEINDLIEKSGQHVATGVDFVKKTGGALSSIQSSIEDISTRVEGIAASAAKQSSSLVEINAAVSDLDQVTQRNAAMFEETSGATHALLGEVDALSEAVSIFNLNGSFGHVVRRTAA</sequence>
<dbReference type="GO" id="GO:0007165">
    <property type="term" value="P:signal transduction"/>
    <property type="evidence" value="ECO:0007669"/>
    <property type="project" value="UniProtKB-KW"/>
</dbReference>
<evidence type="ECO:0000313" key="9">
    <source>
        <dbReference type="EMBL" id="QOL80411.1"/>
    </source>
</evidence>
<dbReference type="SMART" id="SM00304">
    <property type="entry name" value="HAMP"/>
    <property type="match status" value="2"/>
</dbReference>
<keyword evidence="2" id="KW-0145">Chemotaxis</keyword>
<dbReference type="Pfam" id="PF00015">
    <property type="entry name" value="MCPsignal"/>
    <property type="match status" value="1"/>
</dbReference>
<dbReference type="GO" id="GO:0016020">
    <property type="term" value="C:membrane"/>
    <property type="evidence" value="ECO:0007669"/>
    <property type="project" value="UniProtKB-SubCell"/>
</dbReference>
<dbReference type="RefSeq" id="WP_193082732.1">
    <property type="nucleotide sequence ID" value="NZ_CP045201.1"/>
</dbReference>
<comment type="similarity">
    <text evidence="3">Belongs to the methyl-accepting chemotaxis (MCP) protein family.</text>
</comment>
<dbReference type="EMBL" id="CP045201">
    <property type="protein sequence ID" value="QOL80411.1"/>
    <property type="molecule type" value="Genomic_DNA"/>
</dbReference>
<evidence type="ECO:0000256" key="6">
    <source>
        <dbReference type="SAM" id="Phobius"/>
    </source>
</evidence>
<feature type="compositionally biased region" description="Basic and acidic residues" evidence="5">
    <location>
        <begin position="111"/>
        <end position="145"/>
    </location>
</feature>
<dbReference type="PROSITE" id="PS50885">
    <property type="entry name" value="HAMP"/>
    <property type="match status" value="2"/>
</dbReference>
<name>A0A7L9WJ42_9RHOB</name>
<dbReference type="PANTHER" id="PTHR43531">
    <property type="entry name" value="PROTEIN ICFG"/>
    <property type="match status" value="1"/>
</dbReference>
<feature type="domain" description="Methyl-accepting transducer" evidence="7">
    <location>
        <begin position="228"/>
        <end position="457"/>
    </location>
</feature>
<feature type="transmembrane region" description="Helical" evidence="6">
    <location>
        <begin position="33"/>
        <end position="53"/>
    </location>
</feature>
<gene>
    <name evidence="9" type="ORF">F3W81_06045</name>
</gene>
<protein>
    <submittedName>
        <fullName evidence="9">HAMP domain-containing protein</fullName>
    </submittedName>
</protein>
<evidence type="ECO:0000256" key="2">
    <source>
        <dbReference type="ARBA" id="ARBA00022500"/>
    </source>
</evidence>
<feature type="domain" description="HAMP" evidence="8">
    <location>
        <begin position="177"/>
        <end position="223"/>
    </location>
</feature>
<dbReference type="Proteomes" id="UP000594118">
    <property type="component" value="Chromosome"/>
</dbReference>
<keyword evidence="6" id="KW-1133">Transmembrane helix</keyword>
<dbReference type="SUPFAM" id="SSF158472">
    <property type="entry name" value="HAMP domain-like"/>
    <property type="match status" value="1"/>
</dbReference>
<keyword evidence="6" id="KW-0812">Transmembrane</keyword>
<organism evidence="9 10">
    <name type="scientific">Pseudooceanicola spongiae</name>
    <dbReference type="NCBI Taxonomy" id="2613965"/>
    <lineage>
        <taxon>Bacteria</taxon>
        <taxon>Pseudomonadati</taxon>
        <taxon>Pseudomonadota</taxon>
        <taxon>Alphaproteobacteria</taxon>
        <taxon>Rhodobacterales</taxon>
        <taxon>Paracoccaceae</taxon>
        <taxon>Pseudooceanicola</taxon>
    </lineage>
</organism>
<evidence type="ECO:0000256" key="5">
    <source>
        <dbReference type="SAM" id="MobiDB-lite"/>
    </source>
</evidence>
<evidence type="ECO:0000256" key="4">
    <source>
        <dbReference type="PROSITE-ProRule" id="PRU00284"/>
    </source>
</evidence>
<keyword evidence="4" id="KW-0807">Transducer</keyword>
<evidence type="ECO:0000256" key="3">
    <source>
        <dbReference type="ARBA" id="ARBA00029447"/>
    </source>
</evidence>
<dbReference type="SMART" id="SM00283">
    <property type="entry name" value="MA"/>
    <property type="match status" value="1"/>
</dbReference>
<evidence type="ECO:0000259" key="8">
    <source>
        <dbReference type="PROSITE" id="PS50885"/>
    </source>
</evidence>
<dbReference type="AlphaFoldDB" id="A0A7L9WJ42"/>
<evidence type="ECO:0000313" key="10">
    <source>
        <dbReference type="Proteomes" id="UP000594118"/>
    </source>
</evidence>
<dbReference type="FunFam" id="1.10.287.950:FF:000001">
    <property type="entry name" value="Methyl-accepting chemotaxis sensory transducer"/>
    <property type="match status" value="1"/>
</dbReference>
<feature type="domain" description="HAMP" evidence="8">
    <location>
        <begin position="54"/>
        <end position="107"/>
    </location>
</feature>
<dbReference type="Gene3D" id="1.10.287.950">
    <property type="entry name" value="Methyl-accepting chemotaxis protein"/>
    <property type="match status" value="1"/>
</dbReference>
<dbReference type="SUPFAM" id="SSF58104">
    <property type="entry name" value="Methyl-accepting chemotaxis protein (MCP) signaling domain"/>
    <property type="match status" value="1"/>
</dbReference>
<dbReference type="CDD" id="cd06225">
    <property type="entry name" value="HAMP"/>
    <property type="match status" value="1"/>
</dbReference>
<dbReference type="InterPro" id="IPR003660">
    <property type="entry name" value="HAMP_dom"/>
</dbReference>
<proteinExistence type="inferred from homology"/>
<dbReference type="PRINTS" id="PR00260">
    <property type="entry name" value="CHEMTRNSDUCR"/>
</dbReference>
<reference evidence="9 10" key="1">
    <citation type="submission" date="2019-10" db="EMBL/GenBank/DDBJ databases">
        <title>Pseudopuniceibacterium sp. HQ09 islated from Antarctica.</title>
        <authorList>
            <person name="Liao L."/>
            <person name="Su S."/>
            <person name="Chen B."/>
            <person name="Yu Y."/>
        </authorList>
    </citation>
    <scope>NUCLEOTIDE SEQUENCE [LARGE SCALE GENOMIC DNA]</scope>
    <source>
        <strain evidence="9 10">HQ09</strain>
    </source>
</reference>
<dbReference type="InterPro" id="IPR004089">
    <property type="entry name" value="MCPsignal_dom"/>
</dbReference>
<dbReference type="PROSITE" id="PS50111">
    <property type="entry name" value="CHEMOTAXIS_TRANSDUC_2"/>
    <property type="match status" value="1"/>
</dbReference>
<feature type="region of interest" description="Disordered" evidence="5">
    <location>
        <begin position="109"/>
        <end position="155"/>
    </location>
</feature>
<keyword evidence="10" id="KW-1185">Reference proteome</keyword>
<dbReference type="GO" id="GO:0004888">
    <property type="term" value="F:transmembrane signaling receptor activity"/>
    <property type="evidence" value="ECO:0007669"/>
    <property type="project" value="InterPro"/>
</dbReference>
<dbReference type="GO" id="GO:0006935">
    <property type="term" value="P:chemotaxis"/>
    <property type="evidence" value="ECO:0007669"/>
    <property type="project" value="UniProtKB-KW"/>
</dbReference>
<evidence type="ECO:0000259" key="7">
    <source>
        <dbReference type="PROSITE" id="PS50111"/>
    </source>
</evidence>